<feature type="region of interest" description="Disordered" evidence="1">
    <location>
        <begin position="45"/>
        <end position="99"/>
    </location>
</feature>
<comment type="caution">
    <text evidence="2">The sequence shown here is derived from an EMBL/GenBank/DDBJ whole genome shotgun (WGS) entry which is preliminary data.</text>
</comment>
<evidence type="ECO:0000256" key="1">
    <source>
        <dbReference type="SAM" id="MobiDB-lite"/>
    </source>
</evidence>
<evidence type="ECO:0000313" key="3">
    <source>
        <dbReference type="Proteomes" id="UP000712600"/>
    </source>
</evidence>
<reference evidence="2" key="1">
    <citation type="submission" date="2019-12" db="EMBL/GenBank/DDBJ databases">
        <title>Genome sequencing and annotation of Brassica cretica.</title>
        <authorList>
            <person name="Studholme D.J."/>
            <person name="Sarris P."/>
        </authorList>
    </citation>
    <scope>NUCLEOTIDE SEQUENCE</scope>
    <source>
        <strain evidence="2">PFS-109/04</strain>
        <tissue evidence="2">Leaf</tissue>
    </source>
</reference>
<proteinExistence type="predicted"/>
<evidence type="ECO:0000313" key="2">
    <source>
        <dbReference type="EMBL" id="KAF3523012.1"/>
    </source>
</evidence>
<protein>
    <submittedName>
        <fullName evidence="2">Uncharacterized protein</fullName>
    </submittedName>
</protein>
<gene>
    <name evidence="2" type="ORF">F2Q69_00049683</name>
</gene>
<organism evidence="2 3">
    <name type="scientific">Brassica cretica</name>
    <name type="common">Mustard</name>
    <dbReference type="NCBI Taxonomy" id="69181"/>
    <lineage>
        <taxon>Eukaryota</taxon>
        <taxon>Viridiplantae</taxon>
        <taxon>Streptophyta</taxon>
        <taxon>Embryophyta</taxon>
        <taxon>Tracheophyta</taxon>
        <taxon>Spermatophyta</taxon>
        <taxon>Magnoliopsida</taxon>
        <taxon>eudicotyledons</taxon>
        <taxon>Gunneridae</taxon>
        <taxon>Pentapetalae</taxon>
        <taxon>rosids</taxon>
        <taxon>malvids</taxon>
        <taxon>Brassicales</taxon>
        <taxon>Brassicaceae</taxon>
        <taxon>Brassiceae</taxon>
        <taxon>Brassica</taxon>
    </lineage>
</organism>
<sequence>MMFFPVSSRSSSHKPLLNRWRFQCLSKTYCHKQLSFLSLNEHLEDPLPQTAKLQEEEEEEEEEEEDSSVVADTNEEEEGDDDDPSFDGDEVSQSVDSDDIVSNADGWIFHSRRNRVKEHGTVHCEMLHIRKKVHSIKITVKRG</sequence>
<accession>A0A8S9PX40</accession>
<dbReference type="AlphaFoldDB" id="A0A8S9PX40"/>
<dbReference type="EMBL" id="QGKX02001347">
    <property type="protein sequence ID" value="KAF3523012.1"/>
    <property type="molecule type" value="Genomic_DNA"/>
</dbReference>
<name>A0A8S9PX40_BRACR</name>
<dbReference type="Proteomes" id="UP000712600">
    <property type="component" value="Unassembled WGS sequence"/>
</dbReference>
<feature type="compositionally biased region" description="Acidic residues" evidence="1">
    <location>
        <begin position="55"/>
        <end position="90"/>
    </location>
</feature>